<accession>A0A2S6GLY2</accession>
<dbReference type="NCBIfam" id="TIGR02585">
    <property type="entry name" value="cas_Cst2_DevR"/>
    <property type="match status" value="1"/>
</dbReference>
<organism evidence="3 4">
    <name type="scientific">Actinokineospora auranticolor</name>
    <dbReference type="NCBI Taxonomy" id="155976"/>
    <lineage>
        <taxon>Bacteria</taxon>
        <taxon>Bacillati</taxon>
        <taxon>Actinomycetota</taxon>
        <taxon>Actinomycetes</taxon>
        <taxon>Pseudonocardiales</taxon>
        <taxon>Pseudonocardiaceae</taxon>
        <taxon>Actinokineospora</taxon>
    </lineage>
</organism>
<evidence type="ECO:0000313" key="3">
    <source>
        <dbReference type="EMBL" id="PPK66225.1"/>
    </source>
</evidence>
<protein>
    <submittedName>
        <fullName evidence="3">CRISPR-associated protein Cst2</fullName>
    </submittedName>
</protein>
<comment type="caution">
    <text evidence="3">The sequence shown here is derived from an EMBL/GenBank/DDBJ whole genome shotgun (WGS) entry which is preliminary data.</text>
</comment>
<dbReference type="RefSeq" id="WP_104480694.1">
    <property type="nucleotide sequence ID" value="NZ_CP154825.1"/>
</dbReference>
<evidence type="ECO:0000256" key="2">
    <source>
        <dbReference type="ARBA" id="ARBA00025626"/>
    </source>
</evidence>
<keyword evidence="4" id="KW-1185">Reference proteome</keyword>
<dbReference type="NCBIfam" id="TIGR01875">
    <property type="entry name" value="cas_MJ0381"/>
    <property type="match status" value="1"/>
</dbReference>
<dbReference type="OrthoDB" id="9781560at2"/>
<keyword evidence="1" id="KW-0051">Antiviral defense</keyword>
<proteinExistence type="predicted"/>
<dbReference type="AlphaFoldDB" id="A0A2S6GLY2"/>
<gene>
    <name evidence="3" type="ORF">CLV40_111189</name>
</gene>
<dbReference type="GO" id="GO:0051607">
    <property type="term" value="P:defense response to virus"/>
    <property type="evidence" value="ECO:0007669"/>
    <property type="project" value="UniProtKB-KW"/>
</dbReference>
<dbReference type="InterPro" id="IPR010154">
    <property type="entry name" value="CRISPR-assoc_Cas7/Cst2/DevR"/>
</dbReference>
<comment type="function">
    <text evidence="2">CRISPR (clustered regularly interspaced short palindromic repeat) is an adaptive immune system that provides protection against mobile genetic elements (viruses, transposable elements and conjugative plasmids). CRISPR clusters contain spacers, sequences complementary to antecedent mobile elements, and target invading nucleic acids. CRISPR clusters are transcribed and processed into CRISPR RNA (crRNA).</text>
</comment>
<dbReference type="InterPro" id="IPR013414">
    <property type="entry name" value="Cas7/Cst2/DevR_sub_I-B/Tneap"/>
</dbReference>
<sequence>MTFLVGKVAIDVVAGAPNNGESEDTTARVKQLRVGRDIYPYVSAQAFRRWLRDSLPNDEPRSTVVIPKGRNKQQAYTAGRPDRFLDDDLFGYMVAVKSENFQRDTVLATGTFVSLAPQRPTKDFGTMSRDFPTGQSPVLHSHELYSGVMAGDVLLDLPRAGVFETAGSGLRTAFSADTGNEAVKAGATATTLRGNEAVALPMEERRRRVALLLETLAAVRGGAKRSLHYGDRTPSLVLLVPMKGGVNPFTRVFGLRDGRPGVLSSVLREELAVWADELDGPVSLGWAPGFLGDDRDRCRDEIHDLLAEGTVQLDHPRVLLRQLAEQIRRGDRDGWFTEPSV</sequence>
<dbReference type="EMBL" id="PTIX01000011">
    <property type="protein sequence ID" value="PPK66225.1"/>
    <property type="molecule type" value="Genomic_DNA"/>
</dbReference>
<evidence type="ECO:0000256" key="1">
    <source>
        <dbReference type="ARBA" id="ARBA00023118"/>
    </source>
</evidence>
<evidence type="ECO:0000313" key="4">
    <source>
        <dbReference type="Proteomes" id="UP000239203"/>
    </source>
</evidence>
<name>A0A2S6GLY2_9PSEU</name>
<dbReference type="Proteomes" id="UP000239203">
    <property type="component" value="Unassembled WGS sequence"/>
</dbReference>
<reference evidence="3 4" key="1">
    <citation type="submission" date="2018-02" db="EMBL/GenBank/DDBJ databases">
        <title>Genomic Encyclopedia of Archaeal and Bacterial Type Strains, Phase II (KMG-II): from individual species to whole genera.</title>
        <authorList>
            <person name="Goeker M."/>
        </authorList>
    </citation>
    <scope>NUCLEOTIDE SEQUENCE [LARGE SCALE GENOMIC DNA]</scope>
    <source>
        <strain evidence="3 4">YU 961-1</strain>
    </source>
</reference>